<evidence type="ECO:0000256" key="1">
    <source>
        <dbReference type="SAM" id="MobiDB-lite"/>
    </source>
</evidence>
<reference evidence="2 3" key="1">
    <citation type="submission" date="2020-04" db="EMBL/GenBank/DDBJ databases">
        <authorList>
            <person name="Wallbank WR R."/>
            <person name="Pardo Diaz C."/>
            <person name="Kozak K."/>
            <person name="Martin S."/>
            <person name="Jiggins C."/>
            <person name="Moest M."/>
            <person name="Warren A I."/>
            <person name="Byers J.R.P. K."/>
            <person name="Montejo-Kovacevich G."/>
            <person name="Yen C E."/>
        </authorList>
    </citation>
    <scope>NUCLEOTIDE SEQUENCE [LARGE SCALE GENOMIC DNA]</scope>
</reference>
<protein>
    <submittedName>
        <fullName evidence="2">Uncharacterized protein</fullName>
    </submittedName>
</protein>
<name>A0A8S1BSH0_ARCPL</name>
<dbReference type="OrthoDB" id="5983381at2759"/>
<feature type="region of interest" description="Disordered" evidence="1">
    <location>
        <begin position="37"/>
        <end position="66"/>
    </location>
</feature>
<evidence type="ECO:0000313" key="3">
    <source>
        <dbReference type="Proteomes" id="UP000494256"/>
    </source>
</evidence>
<evidence type="ECO:0000313" key="2">
    <source>
        <dbReference type="EMBL" id="CAB3261804.1"/>
    </source>
</evidence>
<organism evidence="2 3">
    <name type="scientific">Arctia plantaginis</name>
    <name type="common">Wood tiger moth</name>
    <name type="synonym">Phalaena plantaginis</name>
    <dbReference type="NCBI Taxonomy" id="874455"/>
    <lineage>
        <taxon>Eukaryota</taxon>
        <taxon>Metazoa</taxon>
        <taxon>Ecdysozoa</taxon>
        <taxon>Arthropoda</taxon>
        <taxon>Hexapoda</taxon>
        <taxon>Insecta</taxon>
        <taxon>Pterygota</taxon>
        <taxon>Neoptera</taxon>
        <taxon>Endopterygota</taxon>
        <taxon>Lepidoptera</taxon>
        <taxon>Glossata</taxon>
        <taxon>Ditrysia</taxon>
        <taxon>Noctuoidea</taxon>
        <taxon>Erebidae</taxon>
        <taxon>Arctiinae</taxon>
        <taxon>Arctia</taxon>
    </lineage>
</organism>
<comment type="caution">
    <text evidence="2">The sequence shown here is derived from an EMBL/GenBank/DDBJ whole genome shotgun (WGS) entry which is preliminary data.</text>
</comment>
<dbReference type="AlphaFoldDB" id="A0A8S1BSH0"/>
<proteinExistence type="predicted"/>
<dbReference type="Proteomes" id="UP000494256">
    <property type="component" value="Unassembled WGS sequence"/>
</dbReference>
<gene>
    <name evidence="2" type="ORF">APLA_LOCUS17401</name>
</gene>
<dbReference type="EMBL" id="CADEBD010001019">
    <property type="protein sequence ID" value="CAB3261804.1"/>
    <property type="molecule type" value="Genomic_DNA"/>
</dbReference>
<sequence length="88" mass="9927">MMFAWSHLDHYMDSVGQLTSQMLDLVLNYCAKLGRKVDNDESSDDGSKLSGSKPSNEIQKDAVPAEEIKEQKTKQVVLNVVTEIKKER</sequence>
<accession>A0A8S1BSH0</accession>